<dbReference type="PANTHER" id="PTHR47539:SF1">
    <property type="entry name" value="PENTATRICOPEPTIDE REPEAT-CONTAINING PROTEIN OTP51, CHLOROPLASTIC"/>
    <property type="match status" value="1"/>
</dbReference>
<evidence type="ECO:0000259" key="1">
    <source>
        <dbReference type="Pfam" id="PF03161"/>
    </source>
</evidence>
<dbReference type="Proteomes" id="UP000654471">
    <property type="component" value="Unassembled WGS sequence"/>
</dbReference>
<dbReference type="EMBL" id="BMRP01000034">
    <property type="protein sequence ID" value="GGU89412.1"/>
    <property type="molecule type" value="Genomic_DNA"/>
</dbReference>
<keyword evidence="3" id="KW-1185">Reference proteome</keyword>
<sequence length="149" mass="17110">MKKMKNSIIGLGLNSRLVNEYKNSLTKLTADQFQASIGLMLGDASLQSQNKGKTHRMKFEWGNKNKPYLMHVYNLFDEWVLSPAHQKTRISPKGNKVTNWAFQTISHLAFNELAELFLINKKKGVANNLIRDHLTEKGLAYWFSLPLVF</sequence>
<protein>
    <recommendedName>
        <fullName evidence="1">Homing endonuclease LAGLIDADG domain-containing protein</fullName>
    </recommendedName>
</protein>
<dbReference type="Gene3D" id="3.10.28.10">
    <property type="entry name" value="Homing endonucleases"/>
    <property type="match status" value="1"/>
</dbReference>
<feature type="domain" description="Homing endonuclease LAGLIDADG" evidence="1">
    <location>
        <begin position="34"/>
        <end position="143"/>
    </location>
</feature>
<organism evidence="2 3">
    <name type="scientific">Streptomyces albospinus</name>
    <dbReference type="NCBI Taxonomy" id="285515"/>
    <lineage>
        <taxon>Bacteria</taxon>
        <taxon>Bacillati</taxon>
        <taxon>Actinomycetota</taxon>
        <taxon>Actinomycetes</taxon>
        <taxon>Kitasatosporales</taxon>
        <taxon>Streptomycetaceae</taxon>
        <taxon>Streptomyces</taxon>
    </lineage>
</organism>
<dbReference type="InterPro" id="IPR004860">
    <property type="entry name" value="LAGLIDADG_dom"/>
</dbReference>
<name>A0ABQ2VIV0_9ACTN</name>
<dbReference type="InterPro" id="IPR052500">
    <property type="entry name" value="Chloro/Mito_RNA_Process"/>
</dbReference>
<dbReference type="InterPro" id="IPR027434">
    <property type="entry name" value="Homing_endonucl"/>
</dbReference>
<dbReference type="PANTHER" id="PTHR47539">
    <property type="entry name" value="PENTATRICOPEPTIDE REPEAT-CONTAINING PROTEIN OTP51, CHLOROPLASTIC"/>
    <property type="match status" value="1"/>
</dbReference>
<evidence type="ECO:0000313" key="3">
    <source>
        <dbReference type="Proteomes" id="UP000654471"/>
    </source>
</evidence>
<dbReference type="SUPFAM" id="SSF55608">
    <property type="entry name" value="Homing endonucleases"/>
    <property type="match status" value="1"/>
</dbReference>
<evidence type="ECO:0000313" key="2">
    <source>
        <dbReference type="EMBL" id="GGU89412.1"/>
    </source>
</evidence>
<proteinExistence type="predicted"/>
<accession>A0ABQ2VIV0</accession>
<dbReference type="Pfam" id="PF03161">
    <property type="entry name" value="LAGLIDADG_2"/>
    <property type="match status" value="1"/>
</dbReference>
<gene>
    <name evidence="2" type="ORF">GCM10010211_64940</name>
</gene>
<comment type="caution">
    <text evidence="2">The sequence shown here is derived from an EMBL/GenBank/DDBJ whole genome shotgun (WGS) entry which is preliminary data.</text>
</comment>
<reference evidence="3" key="1">
    <citation type="journal article" date="2019" name="Int. J. Syst. Evol. Microbiol.">
        <title>The Global Catalogue of Microorganisms (GCM) 10K type strain sequencing project: providing services to taxonomists for standard genome sequencing and annotation.</title>
        <authorList>
            <consortium name="The Broad Institute Genomics Platform"/>
            <consortium name="The Broad Institute Genome Sequencing Center for Infectious Disease"/>
            <person name="Wu L."/>
            <person name="Ma J."/>
        </authorList>
    </citation>
    <scope>NUCLEOTIDE SEQUENCE [LARGE SCALE GENOMIC DNA]</scope>
    <source>
        <strain evidence="3">JCM 3399</strain>
    </source>
</reference>